<dbReference type="GO" id="GO:0004803">
    <property type="term" value="F:transposase activity"/>
    <property type="evidence" value="ECO:0007669"/>
    <property type="project" value="InterPro"/>
</dbReference>
<dbReference type="RefSeq" id="WP_013720357.1">
    <property type="nucleotide sequence ID" value="NZ_JBCEYR010000003.1"/>
</dbReference>
<dbReference type="GO" id="GO:0003677">
    <property type="term" value="F:DNA binding"/>
    <property type="evidence" value="ECO:0007669"/>
    <property type="project" value="InterPro"/>
</dbReference>
<dbReference type="Pfam" id="PF02371">
    <property type="entry name" value="Transposase_20"/>
    <property type="match status" value="1"/>
</dbReference>
<protein>
    <submittedName>
        <fullName evidence="3">IS110 family transposase</fullName>
    </submittedName>
</protein>
<dbReference type="Pfam" id="PF01548">
    <property type="entry name" value="DEDD_Tnp_IS110"/>
    <property type="match status" value="1"/>
</dbReference>
<sequence length="415" mass="47221">MMEQRNKVCGVDIHKRFLIATILSRDGTKIQKRYSTDIDDLFGFRDWVLENNCDCVAIESTGVYWYPVNAVLENKIELILANARQIKHTPGRKTDSIDSEWIAEVALNNLIYPSRIFPKEERDLRRLTRTRESLVKMRSQIKNQVHQGLESCSIKLSSVLSDNFGKSGRHILDGLIKGENIDRIIEEIPSKRVKNNEDKIRAAIRTGLDETQIFLIQSHLNTIDSLTKKLDEIDSEIKDKISGRKKDLQIAMSVPGIGFTAAATILAEIGNYRDFSTSDKLASWCGIVPNVYQSADKLITGSITKQGSKHIRWMLVQVAQAALKKRESRFRRFFLRIKARKGHNVAVVALARKILCILYHLLMNQEMYQEDGVTKSRQSKIDWSSARIDKMSLQSMIEIIAKAGYEVKKIKGQGG</sequence>
<reference evidence="3 4" key="1">
    <citation type="journal article" date="2020" name="Biotechnol. Biofuels">
        <title>New insights from the biogas microbiome by comprehensive genome-resolved metagenomics of nearly 1600 species originating from multiple anaerobic digesters.</title>
        <authorList>
            <person name="Campanaro S."/>
            <person name="Treu L."/>
            <person name="Rodriguez-R L.M."/>
            <person name="Kovalovszki A."/>
            <person name="Ziels R.M."/>
            <person name="Maus I."/>
            <person name="Zhu X."/>
            <person name="Kougias P.G."/>
            <person name="Basile A."/>
            <person name="Luo G."/>
            <person name="Schluter A."/>
            <person name="Konstantinidis K.T."/>
            <person name="Angelidaki I."/>
        </authorList>
    </citation>
    <scope>NUCLEOTIDE SEQUENCE [LARGE SCALE GENOMIC DNA]</scope>
    <source>
        <strain evidence="3">AS27yjCOA_157</strain>
    </source>
</reference>
<dbReference type="OMA" id="ILHRIWI"/>
<dbReference type="GeneID" id="10462292"/>
<dbReference type="PANTHER" id="PTHR33055:SF13">
    <property type="entry name" value="TRANSPOSASE"/>
    <property type="match status" value="1"/>
</dbReference>
<dbReference type="AlphaFoldDB" id="A0A7K4AI28"/>
<organism evidence="3 4">
    <name type="scientific">Methanothrix soehngenii</name>
    <name type="common">Methanosaeta concilii</name>
    <dbReference type="NCBI Taxonomy" id="2223"/>
    <lineage>
        <taxon>Archaea</taxon>
        <taxon>Methanobacteriati</taxon>
        <taxon>Methanobacteriota</taxon>
        <taxon>Stenosarchaea group</taxon>
        <taxon>Methanomicrobia</taxon>
        <taxon>Methanotrichales</taxon>
        <taxon>Methanotrichaceae</taxon>
        <taxon>Methanothrix</taxon>
    </lineage>
</organism>
<dbReference type="InterPro" id="IPR003346">
    <property type="entry name" value="Transposase_20"/>
</dbReference>
<dbReference type="Proteomes" id="UP000544742">
    <property type="component" value="Unassembled WGS sequence"/>
</dbReference>
<evidence type="ECO:0000313" key="4">
    <source>
        <dbReference type="Proteomes" id="UP000544742"/>
    </source>
</evidence>
<feature type="domain" description="Transposase IS110-like N-terminal" evidence="1">
    <location>
        <begin position="9"/>
        <end position="151"/>
    </location>
</feature>
<dbReference type="EMBL" id="JAAYUN010000098">
    <property type="protein sequence ID" value="NLJ22641.1"/>
    <property type="molecule type" value="Genomic_DNA"/>
</dbReference>
<evidence type="ECO:0000259" key="1">
    <source>
        <dbReference type="Pfam" id="PF01548"/>
    </source>
</evidence>
<name>A0A7K4AI28_METSH</name>
<evidence type="ECO:0000313" key="3">
    <source>
        <dbReference type="EMBL" id="NLJ22641.1"/>
    </source>
</evidence>
<dbReference type="InterPro" id="IPR002525">
    <property type="entry name" value="Transp_IS110-like_N"/>
</dbReference>
<dbReference type="NCBIfam" id="NF033542">
    <property type="entry name" value="transpos_IS110"/>
    <property type="match status" value="1"/>
</dbReference>
<dbReference type="PANTHER" id="PTHR33055">
    <property type="entry name" value="TRANSPOSASE FOR INSERTION SEQUENCE ELEMENT IS1111A"/>
    <property type="match status" value="1"/>
</dbReference>
<accession>A0A7K4AI28</accession>
<feature type="domain" description="Transposase IS116/IS110/IS902 C-terminal" evidence="2">
    <location>
        <begin position="249"/>
        <end position="333"/>
    </location>
</feature>
<proteinExistence type="predicted"/>
<dbReference type="InterPro" id="IPR047650">
    <property type="entry name" value="Transpos_IS110"/>
</dbReference>
<comment type="caution">
    <text evidence="3">The sequence shown here is derived from an EMBL/GenBank/DDBJ whole genome shotgun (WGS) entry which is preliminary data.</text>
</comment>
<dbReference type="GO" id="GO:0006313">
    <property type="term" value="P:DNA transposition"/>
    <property type="evidence" value="ECO:0007669"/>
    <property type="project" value="InterPro"/>
</dbReference>
<gene>
    <name evidence="3" type="ORF">GX426_05990</name>
</gene>
<evidence type="ECO:0000259" key="2">
    <source>
        <dbReference type="Pfam" id="PF02371"/>
    </source>
</evidence>